<keyword evidence="3" id="KW-0597">Phosphoprotein</keyword>
<dbReference type="GO" id="GO:0000155">
    <property type="term" value="F:phosphorelay sensor kinase activity"/>
    <property type="evidence" value="ECO:0007669"/>
    <property type="project" value="InterPro"/>
</dbReference>
<dbReference type="OrthoDB" id="8127at2157"/>
<dbReference type="InterPro" id="IPR035965">
    <property type="entry name" value="PAS-like_dom_sf"/>
</dbReference>
<dbReference type="SUPFAM" id="SSF52172">
    <property type="entry name" value="CheY-like"/>
    <property type="match status" value="1"/>
</dbReference>
<dbReference type="STRING" id="996166.SAMN05192554_103192"/>
<dbReference type="Gene3D" id="3.30.565.10">
    <property type="entry name" value="Histidine kinase-like ATPase, C-terminal domain"/>
    <property type="match status" value="1"/>
</dbReference>
<evidence type="ECO:0000256" key="3">
    <source>
        <dbReference type="ARBA" id="ARBA00022553"/>
    </source>
</evidence>
<dbReference type="Gene3D" id="1.10.287.130">
    <property type="match status" value="1"/>
</dbReference>
<sequence length="658" mass="70242">MSTHVVLVVDANTEVVDDLATRLTATDQSVVVRSAATATAAEEAVADGSVDCIVSEHGLEDGDGVELLCRLGGGYPDLTRVLFTDAGSEAVASDAIDAGVDAYVPKQLGGAGAVDSPATMAAYDRVASAVEAGLDAAGRPTVTPEETAAKIDTLHDVAMDLESCTVEADIYQVAVDAADMVLEFDMSNIDIVEDGRLKPVQTSAEMPKEGVESVPLDGESVAARVARTGEAMYTEDLRQVLDADPTQMTYRSGLTVPISDIGVFQAISEEVAAFDQADVDLAETLMQHVAESVKRIRFQRTLREERDRFAALFENVPDPVVRLRTAGTPTIAAVNEAFAGTFDFDAGSVVGRPLETVLTAPETAGGVSVFPGIEAADNTAPTELRLVAADGPRDFLVHVVPVDLTASESDEVYGFYADITPTKERKRELARQNERLDEFASIVSHDLRNPLNIAEGHLQLATDRIGPDEDLDDLDEVERAHGRMRDLIENLLSLARSGSVVQEPDELSLTATAGQAWSSVHLPNARLETTGDVRLRADRDRLVDLFVNLFRNAVDHGRPDATVRVGPLDDRAGFYVADDGPGIPEAARDEVFDSGYTTTDEGTGFGLAIVHQVATAHDWTATVTESEHGGARFEFPTADGSEPLATEHAMSVEPSDED</sequence>
<dbReference type="InterPro" id="IPR036890">
    <property type="entry name" value="HATPase_C_sf"/>
</dbReference>
<dbReference type="CDD" id="cd00082">
    <property type="entry name" value="HisKA"/>
    <property type="match status" value="1"/>
</dbReference>
<dbReference type="CDD" id="cd00156">
    <property type="entry name" value="REC"/>
    <property type="match status" value="1"/>
</dbReference>
<dbReference type="PANTHER" id="PTHR43711">
    <property type="entry name" value="TWO-COMPONENT HISTIDINE KINASE"/>
    <property type="match status" value="1"/>
</dbReference>
<keyword evidence="4" id="KW-0808">Transferase</keyword>
<evidence type="ECO:0000259" key="10">
    <source>
        <dbReference type="PROSITE" id="PS50110"/>
    </source>
</evidence>
<dbReference type="Gene3D" id="3.30.450.40">
    <property type="match status" value="1"/>
</dbReference>
<dbReference type="Gene3D" id="3.40.50.2300">
    <property type="match status" value="1"/>
</dbReference>
<evidence type="ECO:0000259" key="9">
    <source>
        <dbReference type="PROSITE" id="PS50109"/>
    </source>
</evidence>
<feature type="region of interest" description="Disordered" evidence="8">
    <location>
        <begin position="635"/>
        <end position="658"/>
    </location>
</feature>
<name>A0A1G9TY10_9EURY</name>
<dbReference type="SMART" id="SM00387">
    <property type="entry name" value="HATPase_c"/>
    <property type="match status" value="1"/>
</dbReference>
<dbReference type="EC" id="2.7.13.3" evidence="2"/>
<proteinExistence type="predicted"/>
<keyword evidence="5" id="KW-0418">Kinase</keyword>
<evidence type="ECO:0000256" key="2">
    <source>
        <dbReference type="ARBA" id="ARBA00012438"/>
    </source>
</evidence>
<evidence type="ECO:0000256" key="8">
    <source>
        <dbReference type="SAM" id="MobiDB-lite"/>
    </source>
</evidence>
<dbReference type="PROSITE" id="PS50110">
    <property type="entry name" value="RESPONSE_REGULATORY"/>
    <property type="match status" value="1"/>
</dbReference>
<feature type="domain" description="Response regulatory" evidence="10">
    <location>
        <begin position="5"/>
        <end position="121"/>
    </location>
</feature>
<dbReference type="Pfam" id="PF00072">
    <property type="entry name" value="Response_reg"/>
    <property type="match status" value="1"/>
</dbReference>
<dbReference type="PROSITE" id="PS50109">
    <property type="entry name" value="HIS_KIN"/>
    <property type="match status" value="1"/>
</dbReference>
<dbReference type="SMART" id="SM00448">
    <property type="entry name" value="REC"/>
    <property type="match status" value="1"/>
</dbReference>
<dbReference type="InterPro" id="IPR036097">
    <property type="entry name" value="HisK_dim/P_sf"/>
</dbReference>
<dbReference type="Pfam" id="PF13185">
    <property type="entry name" value="GAF_2"/>
    <property type="match status" value="1"/>
</dbReference>
<evidence type="ECO:0000256" key="1">
    <source>
        <dbReference type="ARBA" id="ARBA00000085"/>
    </source>
</evidence>
<keyword evidence="12" id="KW-1185">Reference proteome</keyword>
<dbReference type="CDD" id="cd00075">
    <property type="entry name" value="HATPase"/>
    <property type="match status" value="1"/>
</dbReference>
<dbReference type="PANTHER" id="PTHR43711:SF1">
    <property type="entry name" value="HISTIDINE KINASE 1"/>
    <property type="match status" value="1"/>
</dbReference>
<evidence type="ECO:0000256" key="4">
    <source>
        <dbReference type="ARBA" id="ARBA00022679"/>
    </source>
</evidence>
<dbReference type="SUPFAM" id="SSF55874">
    <property type="entry name" value="ATPase domain of HSP90 chaperone/DNA topoisomerase II/histidine kinase"/>
    <property type="match status" value="1"/>
</dbReference>
<dbReference type="InterPro" id="IPR005467">
    <property type="entry name" value="His_kinase_dom"/>
</dbReference>
<dbReference type="RefSeq" id="WP_089731691.1">
    <property type="nucleotide sequence ID" value="NZ_FNIA01000003.1"/>
</dbReference>
<evidence type="ECO:0000256" key="6">
    <source>
        <dbReference type="ARBA" id="ARBA00023012"/>
    </source>
</evidence>
<organism evidence="11 12">
    <name type="scientific">Haloarchaeobius iranensis</name>
    <dbReference type="NCBI Taxonomy" id="996166"/>
    <lineage>
        <taxon>Archaea</taxon>
        <taxon>Methanobacteriati</taxon>
        <taxon>Methanobacteriota</taxon>
        <taxon>Stenosarchaea group</taxon>
        <taxon>Halobacteria</taxon>
        <taxon>Halobacteriales</taxon>
        <taxon>Halorubellaceae</taxon>
        <taxon>Haloarchaeobius</taxon>
    </lineage>
</organism>
<dbReference type="InterPro" id="IPR004358">
    <property type="entry name" value="Sig_transdc_His_kin-like_C"/>
</dbReference>
<dbReference type="EMBL" id="FNIA01000003">
    <property type="protein sequence ID" value="SDM52518.1"/>
    <property type="molecule type" value="Genomic_DNA"/>
</dbReference>
<dbReference type="SMART" id="SM00388">
    <property type="entry name" value="HisKA"/>
    <property type="match status" value="1"/>
</dbReference>
<dbReference type="InterPro" id="IPR001789">
    <property type="entry name" value="Sig_transdc_resp-reg_receiver"/>
</dbReference>
<dbReference type="SUPFAM" id="SSF47384">
    <property type="entry name" value="Homodimeric domain of signal transducing histidine kinase"/>
    <property type="match status" value="1"/>
</dbReference>
<dbReference type="InterPro" id="IPR003594">
    <property type="entry name" value="HATPase_dom"/>
</dbReference>
<accession>A0A1G9TY10</accession>
<evidence type="ECO:0000256" key="7">
    <source>
        <dbReference type="PROSITE-ProRule" id="PRU00169"/>
    </source>
</evidence>
<feature type="domain" description="Histidine kinase" evidence="9">
    <location>
        <begin position="442"/>
        <end position="635"/>
    </location>
</feature>
<dbReference type="InterPro" id="IPR050736">
    <property type="entry name" value="Sensor_HK_Regulatory"/>
</dbReference>
<dbReference type="InterPro" id="IPR011006">
    <property type="entry name" value="CheY-like_superfamily"/>
</dbReference>
<evidence type="ECO:0000256" key="5">
    <source>
        <dbReference type="ARBA" id="ARBA00022777"/>
    </source>
</evidence>
<dbReference type="PRINTS" id="PR00344">
    <property type="entry name" value="BCTRLSENSOR"/>
</dbReference>
<keyword evidence="6" id="KW-0902">Two-component regulatory system</keyword>
<reference evidence="11 12" key="1">
    <citation type="submission" date="2016-10" db="EMBL/GenBank/DDBJ databases">
        <authorList>
            <person name="de Groot N.N."/>
        </authorList>
    </citation>
    <scope>NUCLEOTIDE SEQUENCE [LARGE SCALE GENOMIC DNA]</scope>
    <source>
        <strain evidence="12">EB21,IBRC-M 10013,KCTC 4048</strain>
    </source>
</reference>
<gene>
    <name evidence="11" type="ORF">SAMN05192554_103192</name>
</gene>
<comment type="catalytic activity">
    <reaction evidence="1">
        <text>ATP + protein L-histidine = ADP + protein N-phospho-L-histidine.</text>
        <dbReference type="EC" id="2.7.13.3"/>
    </reaction>
</comment>
<comment type="caution">
    <text evidence="7">Lacks conserved residue(s) required for the propagation of feature annotation.</text>
</comment>
<dbReference type="InterPro" id="IPR003018">
    <property type="entry name" value="GAF"/>
</dbReference>
<dbReference type="Gene3D" id="3.30.450.20">
    <property type="entry name" value="PAS domain"/>
    <property type="match status" value="1"/>
</dbReference>
<evidence type="ECO:0000313" key="12">
    <source>
        <dbReference type="Proteomes" id="UP000199370"/>
    </source>
</evidence>
<dbReference type="Pfam" id="PF00512">
    <property type="entry name" value="HisKA"/>
    <property type="match status" value="1"/>
</dbReference>
<dbReference type="SUPFAM" id="SSF55781">
    <property type="entry name" value="GAF domain-like"/>
    <property type="match status" value="1"/>
</dbReference>
<dbReference type="InterPro" id="IPR003661">
    <property type="entry name" value="HisK_dim/P_dom"/>
</dbReference>
<dbReference type="AlphaFoldDB" id="A0A1G9TY10"/>
<protein>
    <recommendedName>
        <fullName evidence="2">histidine kinase</fullName>
        <ecNumber evidence="2">2.7.13.3</ecNumber>
    </recommendedName>
</protein>
<dbReference type="SUPFAM" id="SSF55785">
    <property type="entry name" value="PYP-like sensor domain (PAS domain)"/>
    <property type="match status" value="1"/>
</dbReference>
<dbReference type="InterPro" id="IPR029016">
    <property type="entry name" value="GAF-like_dom_sf"/>
</dbReference>
<evidence type="ECO:0000313" key="11">
    <source>
        <dbReference type="EMBL" id="SDM52518.1"/>
    </source>
</evidence>
<dbReference type="Pfam" id="PF02518">
    <property type="entry name" value="HATPase_c"/>
    <property type="match status" value="1"/>
</dbReference>
<dbReference type="Proteomes" id="UP000199370">
    <property type="component" value="Unassembled WGS sequence"/>
</dbReference>